<dbReference type="AlphaFoldDB" id="A0A0K2UBL6"/>
<reference evidence="1" key="1">
    <citation type="submission" date="2014-05" db="EMBL/GenBank/DDBJ databases">
        <authorList>
            <person name="Chronopoulou M."/>
        </authorList>
    </citation>
    <scope>NUCLEOTIDE SEQUENCE</scope>
    <source>
        <tissue evidence="1">Whole organism</tissue>
    </source>
</reference>
<name>A0A0K2UBL6_LEPSM</name>
<dbReference type="EMBL" id="HACA01017730">
    <property type="protein sequence ID" value="CDW35091.1"/>
    <property type="molecule type" value="Transcribed_RNA"/>
</dbReference>
<organism evidence="1">
    <name type="scientific">Lepeophtheirus salmonis</name>
    <name type="common">Salmon louse</name>
    <name type="synonym">Caligus salmonis</name>
    <dbReference type="NCBI Taxonomy" id="72036"/>
    <lineage>
        <taxon>Eukaryota</taxon>
        <taxon>Metazoa</taxon>
        <taxon>Ecdysozoa</taxon>
        <taxon>Arthropoda</taxon>
        <taxon>Crustacea</taxon>
        <taxon>Multicrustacea</taxon>
        <taxon>Hexanauplia</taxon>
        <taxon>Copepoda</taxon>
        <taxon>Siphonostomatoida</taxon>
        <taxon>Caligidae</taxon>
        <taxon>Lepeophtheirus</taxon>
    </lineage>
</organism>
<proteinExistence type="predicted"/>
<sequence length="70" mass="7622">MEGLKVDVDNFCSNSRSPNFSSGMKKYIVIRSPLYGNATILHLRSSLCVTAYLISDANMVGTLTVFSGET</sequence>
<accession>A0A0K2UBL6</accession>
<protein>
    <submittedName>
        <fullName evidence="1">Uncharacterized protein</fullName>
    </submittedName>
</protein>
<evidence type="ECO:0000313" key="1">
    <source>
        <dbReference type="EMBL" id="CDW35091.1"/>
    </source>
</evidence>